<comment type="catalytic activity">
    <reaction evidence="10">
        <text>1D-myo-inositol 1,2-bisphosphate + H2O = 1D-myo-inositol 2-phosphate + phosphate</text>
        <dbReference type="Rhea" id="RHEA:77135"/>
        <dbReference type="ChEBI" id="CHEBI:15377"/>
        <dbReference type="ChEBI" id="CHEBI:43474"/>
        <dbReference type="ChEBI" id="CHEBI:84142"/>
        <dbReference type="ChEBI" id="CHEBI:195539"/>
    </reaction>
    <physiologicalReaction direction="left-to-right" evidence="10">
        <dbReference type="Rhea" id="RHEA:77136"/>
    </physiologicalReaction>
</comment>
<evidence type="ECO:0000256" key="6">
    <source>
        <dbReference type="ARBA" id="ARBA00023180"/>
    </source>
</evidence>
<comment type="catalytic activity">
    <reaction evidence="13">
        <text>1D-myo-inositol hexakisphosphate + H2O = 1D-myo-inositol 1,2,4,5,6-pentakisphosphate + phosphate</text>
        <dbReference type="Rhea" id="RHEA:16989"/>
        <dbReference type="ChEBI" id="CHEBI:15377"/>
        <dbReference type="ChEBI" id="CHEBI:43474"/>
        <dbReference type="ChEBI" id="CHEBI:57798"/>
        <dbReference type="ChEBI" id="CHEBI:58130"/>
        <dbReference type="EC" id="3.1.3.8"/>
    </reaction>
    <physiologicalReaction direction="left-to-right" evidence="13">
        <dbReference type="Rhea" id="RHEA:16990"/>
    </physiologicalReaction>
</comment>
<dbReference type="SUPFAM" id="SSF53254">
    <property type="entry name" value="Phosphoglycerate mutase-like"/>
    <property type="match status" value="1"/>
</dbReference>
<keyword evidence="3" id="KW-0964">Secreted</keyword>
<dbReference type="Pfam" id="PF00328">
    <property type="entry name" value="His_Phos_2"/>
    <property type="match status" value="1"/>
</dbReference>
<evidence type="ECO:0000256" key="3">
    <source>
        <dbReference type="ARBA" id="ARBA00022525"/>
    </source>
</evidence>
<dbReference type="GO" id="GO:0016158">
    <property type="term" value="F:inositol hexakisphosphate 3-phosphatase activity"/>
    <property type="evidence" value="ECO:0007669"/>
    <property type="project" value="UniProtKB-EC"/>
</dbReference>
<evidence type="ECO:0000256" key="13">
    <source>
        <dbReference type="ARBA" id="ARBA00043788"/>
    </source>
</evidence>
<organism evidence="18 19">
    <name type="scientific">Multifurca ochricompacta</name>
    <dbReference type="NCBI Taxonomy" id="376703"/>
    <lineage>
        <taxon>Eukaryota</taxon>
        <taxon>Fungi</taxon>
        <taxon>Dikarya</taxon>
        <taxon>Basidiomycota</taxon>
        <taxon>Agaricomycotina</taxon>
        <taxon>Agaricomycetes</taxon>
        <taxon>Russulales</taxon>
        <taxon>Russulaceae</taxon>
        <taxon>Multifurca</taxon>
    </lineage>
</organism>
<feature type="active site" description="Nucleophile" evidence="16">
    <location>
        <position position="121"/>
    </location>
</feature>
<feature type="disulfide bond" evidence="17">
    <location>
        <begin position="291"/>
        <end position="305"/>
    </location>
</feature>
<accession>A0AAD4M9R9</accession>
<dbReference type="PROSITE" id="PS00616">
    <property type="entry name" value="HIS_ACID_PHOSPHAT_1"/>
    <property type="match status" value="1"/>
</dbReference>
<feature type="disulfide bond" evidence="17">
    <location>
        <begin position="245"/>
        <end position="494"/>
    </location>
</feature>
<evidence type="ECO:0000256" key="8">
    <source>
        <dbReference type="ARBA" id="ARBA00042300"/>
    </source>
</evidence>
<feature type="active site" description="Proton donor" evidence="16">
    <location>
        <position position="385"/>
    </location>
</feature>
<comment type="catalytic activity">
    <reaction evidence="11">
        <text>1D-myo-inositol 1,2,6-trisphosphate + H2O = 1D-myo-inositol 1,2-bisphosphate + phosphate</text>
        <dbReference type="Rhea" id="RHEA:77131"/>
        <dbReference type="ChEBI" id="CHEBI:15377"/>
        <dbReference type="ChEBI" id="CHEBI:43474"/>
        <dbReference type="ChEBI" id="CHEBI:195537"/>
        <dbReference type="ChEBI" id="CHEBI:195539"/>
    </reaction>
    <physiologicalReaction direction="left-to-right" evidence="11">
        <dbReference type="Rhea" id="RHEA:77132"/>
    </physiologicalReaction>
</comment>
<dbReference type="Gene3D" id="3.40.50.1240">
    <property type="entry name" value="Phosphoglycerate mutase-like"/>
    <property type="match status" value="1"/>
</dbReference>
<dbReference type="InterPro" id="IPR029033">
    <property type="entry name" value="His_PPase_superfam"/>
</dbReference>
<feature type="disulfide bond" evidence="17">
    <location>
        <begin position="110"/>
        <end position="438"/>
    </location>
</feature>
<proteinExistence type="predicted"/>
<keyword evidence="6" id="KW-0325">Glycoprotein</keyword>
<dbReference type="PROSITE" id="PS00778">
    <property type="entry name" value="HIS_ACID_PHOSPHAT_2"/>
    <property type="match status" value="1"/>
</dbReference>
<evidence type="ECO:0000313" key="19">
    <source>
        <dbReference type="Proteomes" id="UP001203297"/>
    </source>
</evidence>
<keyword evidence="5 17" id="KW-1015">Disulfide bond</keyword>
<evidence type="ECO:0000256" key="1">
    <source>
        <dbReference type="ARBA" id="ARBA00004613"/>
    </source>
</evidence>
<evidence type="ECO:0000256" key="11">
    <source>
        <dbReference type="ARBA" id="ARBA00043721"/>
    </source>
</evidence>
<gene>
    <name evidence="18" type="ORF">B0F90DRAFT_1689595</name>
</gene>
<evidence type="ECO:0000256" key="17">
    <source>
        <dbReference type="PIRSR" id="PIRSR000894-2"/>
    </source>
</evidence>
<feature type="disulfide bond" evidence="17">
    <location>
        <begin position="464"/>
        <end position="471"/>
    </location>
</feature>
<dbReference type="GO" id="GO:0003993">
    <property type="term" value="F:acid phosphatase activity"/>
    <property type="evidence" value="ECO:0007669"/>
    <property type="project" value="TreeGrafter"/>
</dbReference>
<evidence type="ECO:0000256" key="10">
    <source>
        <dbReference type="ARBA" id="ARBA00043675"/>
    </source>
</evidence>
<keyword evidence="19" id="KW-1185">Reference proteome</keyword>
<comment type="subcellular location">
    <subcellularLocation>
        <location evidence="1">Secreted</location>
    </subcellularLocation>
</comment>
<sequence length="496" mass="55459">MAKEVVTERPDLVDHSSRWSIDEVSRTRNRTQHSCCIPHWQIFVLAPLLWLLWSKITPHQRPTLLLSEASTTVPVDHVPNIGFPESVLRTWAQYAPYIPTADYVPPPSRCAISQVNVLQRHGARWPTSSAGTKYKVAVDKLQNIKDYKEDYLTFLRNFTWNFGADDMLPFGAKQSYEAGVVAFNRYAHIVTEDSPPFVRAASSQRVIDSAANWTAGFNSAGHTIKARVDLVLPESGNLTLDDNMCPNSGKGNAESGKWLAIFAPSITKRLNLAAPGADLTDEDTHNLMSLCAFHSQVTMAPSPFCGLFTWEDFKGYEYFGDLDKFYGNGYGGNLGRVQGVGYVNELLARLRRQPIRDNTQTNRTLDSSPETFPLDRALYADFSHDNAMVAIFAALGLFRQHRLPGRKLDPVNPSPRRTWYLSSMVPFSGRMVVEKLECTGSDLLATGPFVRILINDAVQPLEFCGGISGLCQLNAFVESQWYARQDGDGDFEKCFE</sequence>
<dbReference type="PANTHER" id="PTHR20963">
    <property type="entry name" value="MULTIPLE INOSITOL POLYPHOSPHATE PHOSPHATASE-RELATED"/>
    <property type="match status" value="1"/>
</dbReference>
<dbReference type="CDD" id="cd07061">
    <property type="entry name" value="HP_HAP_like"/>
    <property type="match status" value="1"/>
</dbReference>
<dbReference type="AlphaFoldDB" id="A0AAD4M9R9"/>
<dbReference type="InterPro" id="IPR000560">
    <property type="entry name" value="His_Pase_clade-2"/>
</dbReference>
<dbReference type="InterPro" id="IPR033379">
    <property type="entry name" value="Acid_Pase_AS"/>
</dbReference>
<dbReference type="PIRSF" id="PIRSF000894">
    <property type="entry name" value="Acid_phosphatase"/>
    <property type="match status" value="1"/>
</dbReference>
<dbReference type="Proteomes" id="UP001203297">
    <property type="component" value="Unassembled WGS sequence"/>
</dbReference>
<protein>
    <recommendedName>
        <fullName evidence="14">Phytase A</fullName>
    </recommendedName>
    <alternativeName>
        <fullName evidence="15">Histidine acid phosphatase phyA</fullName>
    </alternativeName>
    <alternativeName>
        <fullName evidence="8">Myo-inositol hexakisphosphate phosphohydrolase A</fullName>
    </alternativeName>
    <alternativeName>
        <fullName evidence="7">Myo-inositol-hexaphosphate 3-phosphohydrolase A</fullName>
    </alternativeName>
</protein>
<evidence type="ECO:0000256" key="15">
    <source>
        <dbReference type="ARBA" id="ARBA00044262"/>
    </source>
</evidence>
<evidence type="ECO:0000256" key="7">
    <source>
        <dbReference type="ARBA" id="ARBA00041857"/>
    </source>
</evidence>
<evidence type="ECO:0000256" key="9">
    <source>
        <dbReference type="ARBA" id="ARBA00043670"/>
    </source>
</evidence>
<dbReference type="GO" id="GO:0005576">
    <property type="term" value="C:extracellular region"/>
    <property type="evidence" value="ECO:0007669"/>
    <property type="project" value="UniProtKB-SubCell"/>
</dbReference>
<evidence type="ECO:0000256" key="2">
    <source>
        <dbReference type="ARBA" id="ARBA00011245"/>
    </source>
</evidence>
<dbReference type="InterPro" id="IPR016274">
    <property type="entry name" value="Histidine_acid_Pase_euk"/>
</dbReference>
<reference evidence="18" key="1">
    <citation type="journal article" date="2022" name="New Phytol.">
        <title>Evolutionary transition to the ectomycorrhizal habit in the genomes of a hyperdiverse lineage of mushroom-forming fungi.</title>
        <authorList>
            <person name="Looney B."/>
            <person name="Miyauchi S."/>
            <person name="Morin E."/>
            <person name="Drula E."/>
            <person name="Courty P.E."/>
            <person name="Kohler A."/>
            <person name="Kuo A."/>
            <person name="LaButti K."/>
            <person name="Pangilinan J."/>
            <person name="Lipzen A."/>
            <person name="Riley R."/>
            <person name="Andreopoulos W."/>
            <person name="He G."/>
            <person name="Johnson J."/>
            <person name="Nolan M."/>
            <person name="Tritt A."/>
            <person name="Barry K.W."/>
            <person name="Grigoriev I.V."/>
            <person name="Nagy L.G."/>
            <person name="Hibbett D."/>
            <person name="Henrissat B."/>
            <person name="Matheny P.B."/>
            <person name="Labbe J."/>
            <person name="Martin F.M."/>
        </authorList>
    </citation>
    <scope>NUCLEOTIDE SEQUENCE</scope>
    <source>
        <strain evidence="18">BPL690</strain>
    </source>
</reference>
<name>A0AAD4M9R9_9AGAM</name>
<evidence type="ECO:0000313" key="18">
    <source>
        <dbReference type="EMBL" id="KAI0306401.1"/>
    </source>
</evidence>
<comment type="caution">
    <text evidence="18">The sequence shown here is derived from an EMBL/GenBank/DDBJ whole genome shotgun (WGS) entry which is preliminary data.</text>
</comment>
<comment type="catalytic activity">
    <reaction evidence="9">
        <text>1D-myo-inositol 1,2,5,6-tetrakisphosphate + H2O = 1D-myo-inositol 1,2,6-trisphosphate + phosphate</text>
        <dbReference type="Rhea" id="RHEA:77119"/>
        <dbReference type="ChEBI" id="CHEBI:15377"/>
        <dbReference type="ChEBI" id="CHEBI:43474"/>
        <dbReference type="ChEBI" id="CHEBI:195535"/>
        <dbReference type="ChEBI" id="CHEBI:195537"/>
    </reaction>
    <physiologicalReaction direction="left-to-right" evidence="9">
        <dbReference type="Rhea" id="RHEA:77120"/>
    </physiologicalReaction>
</comment>
<keyword evidence="4" id="KW-0378">Hydrolase</keyword>
<evidence type="ECO:0000256" key="4">
    <source>
        <dbReference type="ARBA" id="ARBA00022801"/>
    </source>
</evidence>
<evidence type="ECO:0000256" key="14">
    <source>
        <dbReference type="ARBA" id="ARBA00044106"/>
    </source>
</evidence>
<dbReference type="PANTHER" id="PTHR20963:SF24">
    <property type="entry name" value="3-PHYTASE B"/>
    <property type="match status" value="1"/>
</dbReference>
<comment type="subunit">
    <text evidence="2">Monomer.</text>
</comment>
<dbReference type="EMBL" id="WTXG01000003">
    <property type="protein sequence ID" value="KAI0306401.1"/>
    <property type="molecule type" value="Genomic_DNA"/>
</dbReference>
<evidence type="ECO:0000256" key="16">
    <source>
        <dbReference type="PIRSR" id="PIRSR000894-1"/>
    </source>
</evidence>
<evidence type="ECO:0000256" key="5">
    <source>
        <dbReference type="ARBA" id="ARBA00023157"/>
    </source>
</evidence>
<evidence type="ECO:0000256" key="12">
    <source>
        <dbReference type="ARBA" id="ARBA00043748"/>
    </source>
</evidence>
<comment type="catalytic activity">
    <reaction evidence="12">
        <text>1D-myo-inositol 1,2,4,5,6-pentakisphosphate + H2O = 1D-myo-inositol 1,2,5,6-tetrakisphosphate + phosphate</text>
        <dbReference type="Rhea" id="RHEA:77115"/>
        <dbReference type="ChEBI" id="CHEBI:15377"/>
        <dbReference type="ChEBI" id="CHEBI:43474"/>
        <dbReference type="ChEBI" id="CHEBI:57798"/>
        <dbReference type="ChEBI" id="CHEBI:195535"/>
    </reaction>
    <physiologicalReaction direction="left-to-right" evidence="12">
        <dbReference type="Rhea" id="RHEA:77116"/>
    </physiologicalReaction>
</comment>